<reference evidence="1" key="1">
    <citation type="submission" date="2024-06" db="EMBL/GenBank/DDBJ databases">
        <title>Evidence of context-dependent and transient costs of resisting viral infection in isolates of the marine microalga Micromonas sp. (class Mamiellophyceae).</title>
        <authorList>
            <person name="Bedi de Silva A."/>
            <person name="Schvarcz C.R."/>
            <person name="Steward G.R."/>
            <person name="Edwards K.F."/>
        </authorList>
    </citation>
    <scope>NUCLEOTIDE SEQUENCE</scope>
    <source>
        <strain evidence="1">McV-KB2</strain>
    </source>
</reference>
<accession>A0AAU7YR55</accession>
<evidence type="ECO:0000313" key="1">
    <source>
        <dbReference type="EMBL" id="XCA47526.1"/>
    </source>
</evidence>
<dbReference type="EMBL" id="PP911589">
    <property type="protein sequence ID" value="XCA47526.1"/>
    <property type="molecule type" value="Genomic_DNA"/>
</dbReference>
<protein>
    <submittedName>
        <fullName evidence="1">Uncharacterized protein</fullName>
    </submittedName>
</protein>
<sequence>MSRTVTITKTGTTPKTVTQNVAIGRMLNNKLDIKSKREQLVNTYLTFAYEMRPGLDNRVFWKYVILLLFSIDQIAGVVTNNTSSSELYAKIDNMTGTVPDSEQIFWSRTFETILKNCKRINASTTRPLYNRLPKL</sequence>
<proteinExistence type="predicted"/>
<organism evidence="1">
    <name type="scientific">Micromonas commoda virus</name>
    <dbReference type="NCBI Taxonomy" id="3057169"/>
    <lineage>
        <taxon>Viruses</taxon>
        <taxon>Varidnaviria</taxon>
        <taxon>Bamfordvirae</taxon>
        <taxon>Nucleocytoviricota</taxon>
        <taxon>Megaviricetes</taxon>
        <taxon>Algavirales</taxon>
        <taxon>Phycodnaviridae</taxon>
    </lineage>
</organism>
<name>A0AAU7YR55_9PHYC</name>